<accession>A0A5E8BU87</accession>
<organism evidence="1 2">
    <name type="scientific">Magnusiomyces paraingens</name>
    <dbReference type="NCBI Taxonomy" id="2606893"/>
    <lineage>
        <taxon>Eukaryota</taxon>
        <taxon>Fungi</taxon>
        <taxon>Dikarya</taxon>
        <taxon>Ascomycota</taxon>
        <taxon>Saccharomycotina</taxon>
        <taxon>Dipodascomycetes</taxon>
        <taxon>Dipodascales</taxon>
        <taxon>Dipodascaceae</taxon>
        <taxon>Magnusiomyces</taxon>
    </lineage>
</organism>
<proteinExistence type="predicted"/>
<reference evidence="1 2" key="1">
    <citation type="submission" date="2019-09" db="EMBL/GenBank/DDBJ databases">
        <authorList>
            <person name="Brejova B."/>
        </authorList>
    </citation>
    <scope>NUCLEOTIDE SEQUENCE [LARGE SCALE GENOMIC DNA]</scope>
</reference>
<gene>
    <name evidence="1" type="ORF">SAPINGB_P004385</name>
</gene>
<keyword evidence="2" id="KW-1185">Reference proteome</keyword>
<dbReference type="Proteomes" id="UP000398389">
    <property type="component" value="Unassembled WGS sequence"/>
</dbReference>
<protein>
    <submittedName>
        <fullName evidence="1">Uncharacterized protein</fullName>
    </submittedName>
</protein>
<name>A0A5E8BU87_9ASCO</name>
<sequence length="319" mass="36792">MDNPCTTVYIFLHRLFHQAMIDKIMIDCDKIDKQELTYIVGDLPFYTHSQWGSTLKLSNTLAIVPQLKKHDSKNEEKGSKKLAIPEKNNKEIDEAGLKAIHVISSQEFPLKVSSQIVSHLRKTIGINKVVIQHLDPADSQLSPSLYNALAISPIIPHSLPRRSEIIHAFPSKNEYQEITTSIISKMAENEPLDVLGSTKKPKPQVLKYYDSLRLYIYKHYFHRLHEYPPSLDYDQNLTPSGKSIERIYFRTLSLNNSDAEYQKLASKGDNPDQYIKCLHCGSLERLRSGFRRHLSTRCKQHRIYLAIAIRYFENPQDSE</sequence>
<dbReference type="GeneID" id="43583200"/>
<evidence type="ECO:0000313" key="1">
    <source>
        <dbReference type="EMBL" id="VVT55032.1"/>
    </source>
</evidence>
<dbReference type="AlphaFoldDB" id="A0A5E8BU87"/>
<evidence type="ECO:0000313" key="2">
    <source>
        <dbReference type="Proteomes" id="UP000398389"/>
    </source>
</evidence>
<dbReference type="RefSeq" id="XP_031854991.1">
    <property type="nucleotide sequence ID" value="XM_031999100.1"/>
</dbReference>
<dbReference type="EMBL" id="CABVLU010000003">
    <property type="protein sequence ID" value="VVT55032.1"/>
    <property type="molecule type" value="Genomic_DNA"/>
</dbReference>